<gene>
    <name evidence="5" type="ORF">FDP41_010631</name>
</gene>
<evidence type="ECO:0000313" key="5">
    <source>
        <dbReference type="EMBL" id="KAF0983566.1"/>
    </source>
</evidence>
<comment type="similarity">
    <text evidence="1">Belongs to the dymeclin family.</text>
</comment>
<reference evidence="5 6" key="1">
    <citation type="journal article" date="2019" name="Sci. Rep.">
        <title>Nanopore sequencing improves the draft genome of the human pathogenic amoeba Naegleria fowleri.</title>
        <authorList>
            <person name="Liechti N."/>
            <person name="Schurch N."/>
            <person name="Bruggmann R."/>
            <person name="Wittwer M."/>
        </authorList>
    </citation>
    <scope>NUCLEOTIDE SEQUENCE [LARGE SCALE GENOMIC DNA]</scope>
    <source>
        <strain evidence="5 6">ATCC 30894</strain>
    </source>
</reference>
<evidence type="ECO:0000256" key="2">
    <source>
        <dbReference type="ARBA" id="ARBA00015736"/>
    </source>
</evidence>
<dbReference type="Proteomes" id="UP000444721">
    <property type="component" value="Unassembled WGS sequence"/>
</dbReference>
<dbReference type="EMBL" id="VFQX01000006">
    <property type="protein sequence ID" value="KAF0983566.1"/>
    <property type="molecule type" value="Genomic_DNA"/>
</dbReference>
<dbReference type="RefSeq" id="XP_044568279.1">
    <property type="nucleotide sequence ID" value="XM_044700951.1"/>
</dbReference>
<keyword evidence="3" id="KW-0519">Myristate</keyword>
<dbReference type="VEuPathDB" id="AmoebaDB:FDP41_010631"/>
<dbReference type="AlphaFoldDB" id="A0A6A5C736"/>
<accession>A0A6A5C736</accession>
<protein>
    <recommendedName>
        <fullName evidence="2">Dymeclin</fullName>
    </recommendedName>
</protein>
<dbReference type="OrthoDB" id="10253409at2759"/>
<dbReference type="GO" id="GO:0005794">
    <property type="term" value="C:Golgi apparatus"/>
    <property type="evidence" value="ECO:0007669"/>
    <property type="project" value="TreeGrafter"/>
</dbReference>
<dbReference type="PANTHER" id="PTHR12895:SF9">
    <property type="entry name" value="DYMECLIN"/>
    <property type="match status" value="1"/>
</dbReference>
<keyword evidence="6" id="KW-1185">Reference proteome</keyword>
<evidence type="ECO:0000256" key="1">
    <source>
        <dbReference type="ARBA" id="ARBA00010603"/>
    </source>
</evidence>
<name>A0A6A5C736_NAEFO</name>
<dbReference type="PANTHER" id="PTHR12895">
    <property type="entry name" value="DYMECLIN"/>
    <property type="match status" value="1"/>
</dbReference>
<keyword evidence="4" id="KW-0449">Lipoprotein</keyword>
<dbReference type="OMA" id="PWFTERI"/>
<dbReference type="VEuPathDB" id="AmoebaDB:NfTy_013630"/>
<dbReference type="GO" id="GO:0007030">
    <property type="term" value="P:Golgi organization"/>
    <property type="evidence" value="ECO:0007669"/>
    <property type="project" value="TreeGrafter"/>
</dbReference>
<dbReference type="Pfam" id="PF09742">
    <property type="entry name" value="Dymeclin"/>
    <property type="match status" value="1"/>
</dbReference>
<dbReference type="GeneID" id="68117846"/>
<sequence length="854" mass="98427">MGTKFSSAVGNSIGQNDFLNDLCGAEPIRNHDEFWNKFAFSSLLSISQAIISEQSSSSESISSIGKVARAVSSSSVLNVGDYFPLSLLHPEIMEKHLFKYASLMQTNNLNTGSLVSFMLTLSQWLLNRVNAGQSEENNNETSTTVDRESILVTCNAFVIFRFLIHRIIMDCENNSDFLKAHLYHLPPGFKLSPNIYENYCYIDEETNPEYEIEQNKRISSPLVARVFMESALLFLSESRVTIHNYLLHLEVMNCLLVLFSTSLYGGVMNELEEENEIIGRIKESGREHNIFLEEAIHIMKTRKHFKSNCVSFSPNRLIHTFLQNHIIYRLSKKEASPFQISIRSTLQKIFTKLGETATSILYLPYNAYRNLFYKETKEMEYSERLSEMLPELLGRRSIMNLLLLIFYRKNDNSITNPYLSLFSTLQNSDDSLSSHKLWNYTDYTSVEYEPRKDVTEATGISFEKLYSSLVRDFEEEECTVLTYVLLHENKSFREFVLSRGDPETILLPLLHKIYNSKTERANHVYTLLIVLTLLTQDSLFVINTHKQVISSVPWFTERILDEIRLGSLIVAVLISLIHYNITHQKDMYLNSFCLAIISNSGPYFSNMHTYTAQRMITLTRLLTLKYEKVSLSEKTEEKETYLSLLKLILETINCILTTNKEGGLRKNLRLVYELLYQRRVVKKLEDLGICRDFVHNLKIIIEYFDLKISNILNIELGKISSATTTSSVSSSGSNNDPKMTTSHLSPLDLNSSGDVFEEYLDLSQKETRNWSSETYMENILKASQFWTLSKAEQHLKIIPFFTSQFSEDAESESFFIGYMWNIIARFCESLSLTLPYDDEEHAQHNDESIQVTTL</sequence>
<evidence type="ECO:0000256" key="4">
    <source>
        <dbReference type="ARBA" id="ARBA00023288"/>
    </source>
</evidence>
<evidence type="ECO:0000313" key="6">
    <source>
        <dbReference type="Proteomes" id="UP000444721"/>
    </source>
</evidence>
<dbReference type="InterPro" id="IPR019142">
    <property type="entry name" value="Dymeclin"/>
</dbReference>
<comment type="caution">
    <text evidence="5">The sequence shown here is derived from an EMBL/GenBank/DDBJ whole genome shotgun (WGS) entry which is preliminary data.</text>
</comment>
<evidence type="ECO:0000256" key="3">
    <source>
        <dbReference type="ARBA" id="ARBA00022707"/>
    </source>
</evidence>
<dbReference type="VEuPathDB" id="AmoebaDB:NF0072270"/>
<proteinExistence type="inferred from homology"/>
<organism evidence="5 6">
    <name type="scientific">Naegleria fowleri</name>
    <name type="common">Brain eating amoeba</name>
    <dbReference type="NCBI Taxonomy" id="5763"/>
    <lineage>
        <taxon>Eukaryota</taxon>
        <taxon>Discoba</taxon>
        <taxon>Heterolobosea</taxon>
        <taxon>Tetramitia</taxon>
        <taxon>Eutetramitia</taxon>
        <taxon>Vahlkampfiidae</taxon>
        <taxon>Naegleria</taxon>
    </lineage>
</organism>